<evidence type="ECO:0000256" key="2">
    <source>
        <dbReference type="ARBA" id="ARBA00022617"/>
    </source>
</evidence>
<evidence type="ECO:0000256" key="4">
    <source>
        <dbReference type="ARBA" id="ARBA00022982"/>
    </source>
</evidence>
<feature type="transmembrane region" description="Helical" evidence="7">
    <location>
        <begin position="12"/>
        <end position="33"/>
    </location>
</feature>
<feature type="domain" description="Cytochrome c" evidence="8">
    <location>
        <begin position="621"/>
        <end position="713"/>
    </location>
</feature>
<dbReference type="InterPro" id="IPR051811">
    <property type="entry name" value="Cytochrome_c550/c551-like"/>
</dbReference>
<dbReference type="GO" id="GO:0020037">
    <property type="term" value="F:heme binding"/>
    <property type="evidence" value="ECO:0007669"/>
    <property type="project" value="InterPro"/>
</dbReference>
<keyword evidence="3 6" id="KW-0479">Metal-binding</keyword>
<accession>A8ZSU7</accession>
<dbReference type="PROSITE" id="PS51007">
    <property type="entry name" value="CYTC"/>
    <property type="match status" value="4"/>
</dbReference>
<proteinExistence type="predicted"/>
<dbReference type="Proteomes" id="UP000008561">
    <property type="component" value="Chromosome"/>
</dbReference>
<dbReference type="InterPro" id="IPR036909">
    <property type="entry name" value="Cyt_c-like_dom_sf"/>
</dbReference>
<dbReference type="HOGENOM" id="CLU_373741_0_0_7"/>
<dbReference type="KEGG" id="dol:Dole_0200"/>
<dbReference type="InterPro" id="IPR009056">
    <property type="entry name" value="Cyt_c-like_dom"/>
</dbReference>
<evidence type="ECO:0000256" key="5">
    <source>
        <dbReference type="ARBA" id="ARBA00023004"/>
    </source>
</evidence>
<protein>
    <submittedName>
        <fullName evidence="9">Cytochrome c class I</fullName>
    </submittedName>
</protein>
<evidence type="ECO:0000256" key="6">
    <source>
        <dbReference type="PROSITE-ProRule" id="PRU00433"/>
    </source>
</evidence>
<gene>
    <name evidence="9" type="ordered locus">Dole_0200</name>
</gene>
<dbReference type="EMBL" id="CP000859">
    <property type="protein sequence ID" value="ABW66010.1"/>
    <property type="molecule type" value="Genomic_DNA"/>
</dbReference>
<dbReference type="PANTHER" id="PTHR37823">
    <property type="entry name" value="CYTOCHROME C-553-LIKE"/>
    <property type="match status" value="1"/>
</dbReference>
<keyword evidence="7" id="KW-1133">Transmembrane helix</keyword>
<keyword evidence="7" id="KW-0472">Membrane</keyword>
<dbReference type="InterPro" id="IPR036280">
    <property type="entry name" value="Multihaem_cyt_sf"/>
</dbReference>
<feature type="domain" description="Cytochrome c" evidence="8">
    <location>
        <begin position="388"/>
        <end position="487"/>
    </location>
</feature>
<evidence type="ECO:0000256" key="3">
    <source>
        <dbReference type="ARBA" id="ARBA00022723"/>
    </source>
</evidence>
<dbReference type="RefSeq" id="WP_012173629.1">
    <property type="nucleotide sequence ID" value="NC_009943.1"/>
</dbReference>
<evidence type="ECO:0000313" key="10">
    <source>
        <dbReference type="Proteomes" id="UP000008561"/>
    </source>
</evidence>
<keyword evidence="4" id="KW-0249">Electron transport</keyword>
<dbReference type="Gene3D" id="1.10.760.10">
    <property type="entry name" value="Cytochrome c-like domain"/>
    <property type="match status" value="5"/>
</dbReference>
<evidence type="ECO:0000259" key="8">
    <source>
        <dbReference type="PROSITE" id="PS51007"/>
    </source>
</evidence>
<keyword evidence="7" id="KW-0812">Transmembrane</keyword>
<feature type="domain" description="Cytochrome c" evidence="8">
    <location>
        <begin position="290"/>
        <end position="373"/>
    </location>
</feature>
<organism evidence="9 10">
    <name type="scientific">Desulfosudis oleivorans (strain DSM 6200 / JCM 39069 / Hxd3)</name>
    <name type="common">Desulfococcus oleovorans</name>
    <dbReference type="NCBI Taxonomy" id="96561"/>
    <lineage>
        <taxon>Bacteria</taxon>
        <taxon>Pseudomonadati</taxon>
        <taxon>Thermodesulfobacteriota</taxon>
        <taxon>Desulfobacteria</taxon>
        <taxon>Desulfobacterales</taxon>
        <taxon>Desulfosudaceae</taxon>
        <taxon>Desulfosudis</taxon>
    </lineage>
</organism>
<dbReference type="Pfam" id="PF00034">
    <property type="entry name" value="Cytochrom_C"/>
    <property type="match status" value="2"/>
</dbReference>
<dbReference type="GO" id="GO:0046872">
    <property type="term" value="F:metal ion binding"/>
    <property type="evidence" value="ECO:0007669"/>
    <property type="project" value="UniProtKB-KW"/>
</dbReference>
<reference evidence="9 10" key="1">
    <citation type="submission" date="2007-10" db="EMBL/GenBank/DDBJ databases">
        <title>Complete sequence of Desulfococcus oleovorans Hxd3.</title>
        <authorList>
            <consortium name="US DOE Joint Genome Institute"/>
            <person name="Copeland A."/>
            <person name="Lucas S."/>
            <person name="Lapidus A."/>
            <person name="Barry K."/>
            <person name="Glavina del Rio T."/>
            <person name="Dalin E."/>
            <person name="Tice H."/>
            <person name="Pitluck S."/>
            <person name="Kiss H."/>
            <person name="Brettin T."/>
            <person name="Bruce D."/>
            <person name="Detter J.C."/>
            <person name="Han C."/>
            <person name="Schmutz J."/>
            <person name="Larimer F."/>
            <person name="Land M."/>
            <person name="Hauser L."/>
            <person name="Kyrpides N."/>
            <person name="Kim E."/>
            <person name="Wawrik B."/>
            <person name="Richardson P."/>
        </authorList>
    </citation>
    <scope>NUCLEOTIDE SEQUENCE [LARGE SCALE GENOMIC DNA]</scope>
    <source>
        <strain evidence="10">DSM 6200 / JCM 39069 / Hxd3</strain>
    </source>
</reference>
<sequence length="743" mass="85195">MNAKKTIQASFGIRVLFVVVSAALLIVTAWVIMGEKEDLQQWQQHQAAYNDQYAAMLAEKLAGAKAAEDEEAVKKWAKLKDGHDRSMDIKMRAVFLPDAQVRDLCQSCHMGMENSLFATAEHPLKAHSPEILADHKITRYGCSLCHHGQGAGLNPEKAHGFEENWEKPRIPLKYIESACFECHENVYGLKGAEKAAEGKTAFTEMGCYGCHDANVIEGLPKFSVPFSGMARKISSKKWVYKWIEDPQATRPGTLMPTFRMEPQELAGIVEYIWSLEDPDLRLPAFNTRSGSAKTGKAVFTDKGCIACHSPDRNKAGQSRRVPMLSDAGQKLTALWMAKWIEDPRSINPDTWMPKLDITPEDVKNLAVYLTTVKDGEVGTRLDFDMADGKKEDGKALVQARGCLGCHIVKGAEDPSKVGVSVADVADKRMEELPFGNSDVPFTKWDWLDNKIRKPDIYKTDDMPMYMPDYVMTDEEREHLVIFYLYNRLLDLPENYIVRASRQQVVNERGDWMIRHFNCKGCHEILDGEKPRIDTFIAKKSMVPPRIVNEAEKTQPTWLFNYLRRPSAMRPWLEMRMPEFNFTYDDVPMVIEHLHALMPEKSRRVSPIPYEPALVQTDYDEETIEMGKYRFRNDKCMQCHPVSFTGELPEGKQLEDLSINLMISKTRLRFEWIKNFMRDPNTYAGVGTKMPYVFYTPDKVPRIPDPEAWLDRTALFLMFMEEVPEAVQEEEKQREVEEFDFSNY</sequence>
<dbReference type="eggNOG" id="COG2010">
    <property type="taxonomic scope" value="Bacteria"/>
</dbReference>
<keyword evidence="2 6" id="KW-0349">Heme</keyword>
<dbReference type="GO" id="GO:0009055">
    <property type="term" value="F:electron transfer activity"/>
    <property type="evidence" value="ECO:0007669"/>
    <property type="project" value="InterPro"/>
</dbReference>
<dbReference type="AlphaFoldDB" id="A8ZSU7"/>
<feature type="domain" description="Cytochrome c" evidence="8">
    <location>
        <begin position="193"/>
        <end position="276"/>
    </location>
</feature>
<dbReference type="STRING" id="96561.Dole_0200"/>
<evidence type="ECO:0000313" key="9">
    <source>
        <dbReference type="EMBL" id="ABW66010.1"/>
    </source>
</evidence>
<dbReference type="SUPFAM" id="SSF46626">
    <property type="entry name" value="Cytochrome c"/>
    <property type="match status" value="5"/>
</dbReference>
<keyword evidence="10" id="KW-1185">Reference proteome</keyword>
<dbReference type="OrthoDB" id="9783375at2"/>
<dbReference type="SUPFAM" id="SSF48695">
    <property type="entry name" value="Multiheme cytochromes"/>
    <property type="match status" value="1"/>
</dbReference>
<keyword evidence="5 6" id="KW-0408">Iron</keyword>
<evidence type="ECO:0000256" key="1">
    <source>
        <dbReference type="ARBA" id="ARBA00022448"/>
    </source>
</evidence>
<name>A8ZSU7_DESOH</name>
<keyword evidence="1" id="KW-0813">Transport</keyword>
<dbReference type="eggNOG" id="COG2993">
    <property type="taxonomic scope" value="Bacteria"/>
</dbReference>
<evidence type="ECO:0000256" key="7">
    <source>
        <dbReference type="SAM" id="Phobius"/>
    </source>
</evidence>
<dbReference type="PANTHER" id="PTHR37823:SF1">
    <property type="entry name" value="CYTOCHROME C-553-LIKE"/>
    <property type="match status" value="1"/>
</dbReference>